<dbReference type="EMBL" id="UNSH01000090">
    <property type="protein sequence ID" value="SZF06289.1"/>
    <property type="molecule type" value="Genomic_DNA"/>
</dbReference>
<organism evidence="2 3">
    <name type="scientific">Blumeria hordei</name>
    <name type="common">Barley powdery mildew</name>
    <name type="synonym">Blumeria graminis f. sp. hordei</name>
    <dbReference type="NCBI Taxonomy" id="2867405"/>
    <lineage>
        <taxon>Eukaryota</taxon>
        <taxon>Fungi</taxon>
        <taxon>Dikarya</taxon>
        <taxon>Ascomycota</taxon>
        <taxon>Pezizomycotina</taxon>
        <taxon>Leotiomycetes</taxon>
        <taxon>Erysiphales</taxon>
        <taxon>Erysiphaceae</taxon>
        <taxon>Blumeria</taxon>
    </lineage>
</organism>
<dbReference type="InterPro" id="IPR051057">
    <property type="entry name" value="PI-PLC_domain"/>
</dbReference>
<sequence>MLFELFFSAVLLGSFVTSRSCNGYAELCSRKYSNVTQIGSHNPAFSGHQPRHTQLLSVKEQLNHGTRFLQVPVHVKDDRLHMCQSSCKLEDAGKLMGLLDDIKEFMEENFNEIITLFLGNMNRAPADMFRKDLAASGLAEHAFIPPKRLSLDEWPTLEELIKSDTRLIVFMDHGANATEAPQILDEYSYFFETKSDVVDSNFSSCALDQPSGSDGSGLMMLVNHYLSIDVRGALVPNRGAAPRTNAPTGKGSIGAQSNVCRNEWGRSPNLISIDYVGMGDSMTAQSILNGF</sequence>
<dbReference type="Pfam" id="PF26146">
    <property type="entry name" value="PI-PLC_X"/>
    <property type="match status" value="1"/>
</dbReference>
<dbReference type="GO" id="GO:0006629">
    <property type="term" value="P:lipid metabolic process"/>
    <property type="evidence" value="ECO:0007669"/>
    <property type="project" value="InterPro"/>
</dbReference>
<proteinExistence type="predicted"/>
<dbReference type="GO" id="GO:0008081">
    <property type="term" value="F:phosphoric diester hydrolase activity"/>
    <property type="evidence" value="ECO:0007669"/>
    <property type="project" value="InterPro"/>
</dbReference>
<dbReference type="VEuPathDB" id="FungiDB:BLGHR1_17092"/>
<protein>
    <submittedName>
        <fullName evidence="2">Uncharacterized protein</fullName>
    </submittedName>
</protein>
<dbReference type="PANTHER" id="PTHR13593:SF146">
    <property type="entry name" value="PLC-LIKE PHOSPHODIESTERASE"/>
    <property type="match status" value="1"/>
</dbReference>
<reference evidence="2 3" key="1">
    <citation type="submission" date="2017-11" db="EMBL/GenBank/DDBJ databases">
        <authorList>
            <person name="Kracher B."/>
        </authorList>
    </citation>
    <scope>NUCLEOTIDE SEQUENCE [LARGE SCALE GENOMIC DNA]</scope>
    <source>
        <strain evidence="2 3">RACE1</strain>
    </source>
</reference>
<evidence type="ECO:0000313" key="3">
    <source>
        <dbReference type="Proteomes" id="UP000275772"/>
    </source>
</evidence>
<dbReference type="SUPFAM" id="SSF51695">
    <property type="entry name" value="PLC-like phosphodiesterases"/>
    <property type="match status" value="1"/>
</dbReference>
<name>A0A383V2R4_BLUHO</name>
<gene>
    <name evidence="2" type="ORF">BLGHR1_17092</name>
</gene>
<accession>A0A383V2R4</accession>
<dbReference type="AlphaFoldDB" id="A0A383V2R4"/>
<evidence type="ECO:0000313" key="2">
    <source>
        <dbReference type="EMBL" id="SZF06289.1"/>
    </source>
</evidence>
<evidence type="ECO:0000256" key="1">
    <source>
        <dbReference type="SAM" id="SignalP"/>
    </source>
</evidence>
<dbReference type="PANTHER" id="PTHR13593">
    <property type="match status" value="1"/>
</dbReference>
<dbReference type="Gene3D" id="3.20.20.190">
    <property type="entry name" value="Phosphatidylinositol (PI) phosphodiesterase"/>
    <property type="match status" value="1"/>
</dbReference>
<dbReference type="Proteomes" id="UP000275772">
    <property type="component" value="Unassembled WGS sequence"/>
</dbReference>
<feature type="chain" id="PRO_5016624491" evidence="1">
    <location>
        <begin position="21"/>
        <end position="291"/>
    </location>
</feature>
<dbReference type="InterPro" id="IPR017946">
    <property type="entry name" value="PLC-like_Pdiesterase_TIM-brl"/>
</dbReference>
<keyword evidence="1" id="KW-0732">Signal</keyword>
<feature type="signal peptide" evidence="1">
    <location>
        <begin position="1"/>
        <end position="20"/>
    </location>
</feature>